<sequence length="86" mass="10086">MNVLLTIQNDTNHLIIVRKFDLKRSSVDYIWLARKVPPASIIKFFFNSHRKGKGIFYGKKNDLKNKEKIQKLKITITNNNNNNNNV</sequence>
<organism evidence="1 2">
    <name type="scientific">Anaeromyces robustus</name>
    <dbReference type="NCBI Taxonomy" id="1754192"/>
    <lineage>
        <taxon>Eukaryota</taxon>
        <taxon>Fungi</taxon>
        <taxon>Fungi incertae sedis</taxon>
        <taxon>Chytridiomycota</taxon>
        <taxon>Chytridiomycota incertae sedis</taxon>
        <taxon>Neocallimastigomycetes</taxon>
        <taxon>Neocallimastigales</taxon>
        <taxon>Neocallimastigaceae</taxon>
        <taxon>Anaeromyces</taxon>
    </lineage>
</organism>
<name>A0A1Y1WTP8_9FUNG</name>
<protein>
    <submittedName>
        <fullName evidence="1">Uncharacterized protein</fullName>
    </submittedName>
</protein>
<evidence type="ECO:0000313" key="2">
    <source>
        <dbReference type="Proteomes" id="UP000193944"/>
    </source>
</evidence>
<reference evidence="1 2" key="1">
    <citation type="submission" date="2016-08" db="EMBL/GenBank/DDBJ databases">
        <title>A Parts List for Fungal Cellulosomes Revealed by Comparative Genomics.</title>
        <authorList>
            <consortium name="DOE Joint Genome Institute"/>
            <person name="Haitjema C.H."/>
            <person name="Gilmore S.P."/>
            <person name="Henske J.K."/>
            <person name="Solomon K.V."/>
            <person name="De Groot R."/>
            <person name="Kuo A."/>
            <person name="Mondo S.J."/>
            <person name="Salamov A.A."/>
            <person name="Labutti K."/>
            <person name="Zhao Z."/>
            <person name="Chiniquy J."/>
            <person name="Barry K."/>
            <person name="Brewer H.M."/>
            <person name="Purvine S.O."/>
            <person name="Wright A.T."/>
            <person name="Boxma B."/>
            <person name="Van Alen T."/>
            <person name="Hackstein J.H."/>
            <person name="Baker S.E."/>
            <person name="Grigoriev I.V."/>
            <person name="O'Malley M.A."/>
        </authorList>
    </citation>
    <scope>NUCLEOTIDE SEQUENCE [LARGE SCALE GENOMIC DNA]</scope>
    <source>
        <strain evidence="1 2">S4</strain>
    </source>
</reference>
<comment type="caution">
    <text evidence="1">The sequence shown here is derived from an EMBL/GenBank/DDBJ whole genome shotgun (WGS) entry which is preliminary data.</text>
</comment>
<accession>A0A1Y1WTP8</accession>
<dbReference type="EMBL" id="MCFG01000272">
    <property type="protein sequence ID" value="ORX76919.1"/>
    <property type="molecule type" value="Genomic_DNA"/>
</dbReference>
<gene>
    <name evidence="1" type="ORF">BCR32DRAFT_283684</name>
</gene>
<keyword evidence="2" id="KW-1185">Reference proteome</keyword>
<dbReference type="Proteomes" id="UP000193944">
    <property type="component" value="Unassembled WGS sequence"/>
</dbReference>
<reference evidence="1 2" key="2">
    <citation type="submission" date="2016-08" db="EMBL/GenBank/DDBJ databases">
        <title>Pervasive Adenine N6-methylation of Active Genes in Fungi.</title>
        <authorList>
            <consortium name="DOE Joint Genome Institute"/>
            <person name="Mondo S.J."/>
            <person name="Dannebaum R.O."/>
            <person name="Kuo R.C."/>
            <person name="Labutti K."/>
            <person name="Haridas S."/>
            <person name="Kuo A."/>
            <person name="Salamov A."/>
            <person name="Ahrendt S.R."/>
            <person name="Lipzen A."/>
            <person name="Sullivan W."/>
            <person name="Andreopoulos W.B."/>
            <person name="Clum A."/>
            <person name="Lindquist E."/>
            <person name="Daum C."/>
            <person name="Ramamoorthy G.K."/>
            <person name="Gryganskyi A."/>
            <person name="Culley D."/>
            <person name="Magnuson J.K."/>
            <person name="James T.Y."/>
            <person name="O'Malley M.A."/>
            <person name="Stajich J.E."/>
            <person name="Spatafora J.W."/>
            <person name="Visel A."/>
            <person name="Grigoriev I.V."/>
        </authorList>
    </citation>
    <scope>NUCLEOTIDE SEQUENCE [LARGE SCALE GENOMIC DNA]</scope>
    <source>
        <strain evidence="1 2">S4</strain>
    </source>
</reference>
<evidence type="ECO:0000313" key="1">
    <source>
        <dbReference type="EMBL" id="ORX76919.1"/>
    </source>
</evidence>
<dbReference type="AlphaFoldDB" id="A0A1Y1WTP8"/>
<proteinExistence type="predicted"/>